<dbReference type="Proteomes" id="UP001239462">
    <property type="component" value="Unassembled WGS sequence"/>
</dbReference>
<keyword evidence="1" id="KW-0812">Transmembrane</keyword>
<dbReference type="EMBL" id="JASZZN010000289">
    <property type="protein sequence ID" value="MDM4019630.1"/>
    <property type="molecule type" value="Genomic_DNA"/>
</dbReference>
<protein>
    <submittedName>
        <fullName evidence="2">Uncharacterized protein</fullName>
    </submittedName>
</protein>
<comment type="caution">
    <text evidence="2">The sequence shown here is derived from an EMBL/GenBank/DDBJ whole genome shotgun (WGS) entry which is preliminary data.</text>
</comment>
<evidence type="ECO:0000313" key="3">
    <source>
        <dbReference type="Proteomes" id="UP001239462"/>
    </source>
</evidence>
<evidence type="ECO:0000313" key="2">
    <source>
        <dbReference type="EMBL" id="MDM4019630.1"/>
    </source>
</evidence>
<organism evidence="2 3">
    <name type="scientific">Roseiconus lacunae</name>
    <dbReference type="NCBI Taxonomy" id="2605694"/>
    <lineage>
        <taxon>Bacteria</taxon>
        <taxon>Pseudomonadati</taxon>
        <taxon>Planctomycetota</taxon>
        <taxon>Planctomycetia</taxon>
        <taxon>Pirellulales</taxon>
        <taxon>Pirellulaceae</taxon>
        <taxon>Roseiconus</taxon>
    </lineage>
</organism>
<feature type="transmembrane region" description="Helical" evidence="1">
    <location>
        <begin position="6"/>
        <end position="35"/>
    </location>
</feature>
<gene>
    <name evidence="2" type="ORF">QTN89_29520</name>
</gene>
<keyword evidence="1" id="KW-1133">Transmembrane helix</keyword>
<feature type="transmembrane region" description="Helical" evidence="1">
    <location>
        <begin position="47"/>
        <end position="70"/>
    </location>
</feature>
<evidence type="ECO:0000256" key="1">
    <source>
        <dbReference type="SAM" id="Phobius"/>
    </source>
</evidence>
<accession>A0ABT7PSY6</accession>
<sequence>MNAATYNSITIVLGIATLATLGVAFYSLIFMLVGWKTGDRRRHFMRLAFAIALVASLAAIQYFVLFFIYLPTLHRQRASSRDN</sequence>
<keyword evidence="3" id="KW-1185">Reference proteome</keyword>
<reference evidence="2 3" key="1">
    <citation type="submission" date="2023-06" db="EMBL/GenBank/DDBJ databases">
        <title>Roseiconus lacunae JC819 isolated from Gulf of Mannar region, Tamil Nadu.</title>
        <authorList>
            <person name="Pk S."/>
            <person name="Ch S."/>
            <person name="Ch V.R."/>
        </authorList>
    </citation>
    <scope>NUCLEOTIDE SEQUENCE [LARGE SCALE GENOMIC DNA]</scope>
    <source>
        <strain evidence="2 3">JC819</strain>
    </source>
</reference>
<name>A0ABT7PSY6_9BACT</name>
<keyword evidence="1" id="KW-0472">Membrane</keyword>
<feature type="non-terminal residue" evidence="2">
    <location>
        <position position="83"/>
    </location>
</feature>
<proteinExistence type="predicted"/>